<name>T0L6L2_9MICR</name>
<dbReference type="Gene3D" id="1.10.1420.10">
    <property type="match status" value="1"/>
</dbReference>
<feature type="compositionally biased region" description="Low complexity" evidence="1">
    <location>
        <begin position="144"/>
        <end position="174"/>
    </location>
</feature>
<feature type="compositionally biased region" description="Low complexity" evidence="1">
    <location>
        <begin position="99"/>
        <end position="117"/>
    </location>
</feature>
<dbReference type="OrthoDB" id="2195817at2759"/>
<reference evidence="2 3" key="1">
    <citation type="journal article" date="2013" name="BMC Genomics">
        <title>Genome sequencing and comparative genomics of honey bee microsporidia, Nosema apis reveal novel insights into host-parasite interactions.</title>
        <authorList>
            <person name="Chen Yp."/>
            <person name="Pettis J.S."/>
            <person name="Zhao Y."/>
            <person name="Liu X."/>
            <person name="Tallon L.J."/>
            <person name="Sadzewicz L.D."/>
            <person name="Li R."/>
            <person name="Zheng H."/>
            <person name="Huang S."/>
            <person name="Zhang X."/>
            <person name="Hamilton M.C."/>
            <person name="Pernal S.F."/>
            <person name="Melathopoulos A.P."/>
            <person name="Yan X."/>
            <person name="Evans J.D."/>
        </authorList>
    </citation>
    <scope>NUCLEOTIDE SEQUENCE [LARGE SCALE GENOMIC DNA]</scope>
    <source>
        <strain evidence="2 3">BRL 01</strain>
    </source>
</reference>
<protein>
    <submittedName>
        <fullName evidence="2">Uncharacterized protein</fullName>
    </submittedName>
</protein>
<feature type="compositionally biased region" description="Gly residues" evidence="1">
    <location>
        <begin position="87"/>
        <end position="98"/>
    </location>
</feature>
<evidence type="ECO:0000313" key="3">
    <source>
        <dbReference type="Proteomes" id="UP000053780"/>
    </source>
</evidence>
<evidence type="ECO:0000313" key="2">
    <source>
        <dbReference type="EMBL" id="EQB60154.1"/>
    </source>
</evidence>
<evidence type="ECO:0000256" key="1">
    <source>
        <dbReference type="SAM" id="MobiDB-lite"/>
    </source>
</evidence>
<feature type="compositionally biased region" description="Polar residues" evidence="1">
    <location>
        <begin position="133"/>
        <end position="143"/>
    </location>
</feature>
<gene>
    <name evidence="2" type="ORF">NAPIS_ORF02280</name>
</gene>
<accession>T0L6L2</accession>
<sequence>MNKNNSYKNEKLKTNLDQPFCNVDDILKRHEVVKWFRCNKIVVLGVEKCLKDVPDVEKVVVVINDGNCVDNGGNSSGVDNVMESGGNNSGGNSSGGNSSGVESGIDNVNSLDNNNDIDINRKDSNNINNKSSYTQYNNNKSSYTQSNNITSHNNSSQSNNNKSSHTQPNNLSNNILPLSTLKQHIKNTLNLSKFISSYTTLTKICPRYFKFNLSALTKKFNTKFTDSYSIPDFFKLNVNEYLNLAIQIYKEIENDIDVYIRDVGFKFVYKVVNKEGVKVLVVSNSECIKYKVFDNVNGNIYNDNVNKNGSNVYSSNVNGSGSTNYSNSSFCSTNNNSTYNNNNIYNNNIYNNSTYNNSIYNNNIYNDTCNKKYKISDSNVTRFGNSLFSNVEYSTGQEVELNNSRLSNKSTMFSYNSNKENEYKYKDVNRDINKYKNKDVNKKNKKSIYKNKDINNNLRNKDIIKDINNKNKKSIYKNNDVNKKNKKSIYKNKDIINNIKNFLIKTLIKIFLIKTLSIILKITTTIKLTTTT</sequence>
<dbReference type="Proteomes" id="UP000053780">
    <property type="component" value="Unassembled WGS sequence"/>
</dbReference>
<dbReference type="HOGENOM" id="CLU_512002_0_0_1"/>
<dbReference type="AlphaFoldDB" id="T0L6L2"/>
<proteinExistence type="predicted"/>
<dbReference type="SUPFAM" id="SSF48334">
    <property type="entry name" value="DNA repair protein MutS, domain III"/>
    <property type="match status" value="1"/>
</dbReference>
<dbReference type="VEuPathDB" id="MicrosporidiaDB:NAPIS_ORF02280"/>
<keyword evidence="3" id="KW-1185">Reference proteome</keyword>
<feature type="region of interest" description="Disordered" evidence="1">
    <location>
        <begin position="72"/>
        <end position="174"/>
    </location>
</feature>
<organism evidence="2 3">
    <name type="scientific">Vairimorpha apis BRL 01</name>
    <dbReference type="NCBI Taxonomy" id="1037528"/>
    <lineage>
        <taxon>Eukaryota</taxon>
        <taxon>Fungi</taxon>
        <taxon>Fungi incertae sedis</taxon>
        <taxon>Microsporidia</taxon>
        <taxon>Nosematidae</taxon>
        <taxon>Vairimorpha</taxon>
    </lineage>
</organism>
<dbReference type="InterPro" id="IPR036187">
    <property type="entry name" value="DNA_mismatch_repair_MutS_sf"/>
</dbReference>
<dbReference type="EMBL" id="KE647326">
    <property type="protein sequence ID" value="EQB60154.1"/>
    <property type="molecule type" value="Genomic_DNA"/>
</dbReference>